<dbReference type="Proteomes" id="UP000006334">
    <property type="component" value="Unassembled WGS sequence"/>
</dbReference>
<dbReference type="eggNOG" id="COG3417">
    <property type="taxonomic scope" value="Bacteria"/>
</dbReference>
<dbReference type="RefSeq" id="WP_008843645.1">
    <property type="nucleotide sequence ID" value="NZ_BAEN01000023.1"/>
</dbReference>
<evidence type="ECO:0008006" key="4">
    <source>
        <dbReference type="Google" id="ProtNLM"/>
    </source>
</evidence>
<sequence>MSICKKYFEFSCALMLSISVIACSSTSVPNASGIQTKYINPNKESRSSGVGIESNDVINMADKMVRSILNEPTFAGLSQAPRVLVDETNFTLDGNSRINRKLITTRLRNGLTQAANGRMVFVARYAQRAIEAERELKLAGLVDKGTIRQTQATAGVDFKLVGNILTSDERHANGMTSRYHFINFELVDMELGVTVWADAYEFKKTGVDDVVYR</sequence>
<evidence type="ECO:0000313" key="2">
    <source>
        <dbReference type="EMBL" id="GAC13828.1"/>
    </source>
</evidence>
<keyword evidence="1" id="KW-0732">Signal</keyword>
<dbReference type="Pfam" id="PF13036">
    <property type="entry name" value="LpoB"/>
    <property type="match status" value="1"/>
</dbReference>
<evidence type="ECO:0000313" key="3">
    <source>
        <dbReference type="Proteomes" id="UP000006334"/>
    </source>
</evidence>
<organism evidence="2 3">
    <name type="scientific">Aliiglaciecola lipolytica E3</name>
    <dbReference type="NCBI Taxonomy" id="1127673"/>
    <lineage>
        <taxon>Bacteria</taxon>
        <taxon>Pseudomonadati</taxon>
        <taxon>Pseudomonadota</taxon>
        <taxon>Gammaproteobacteria</taxon>
        <taxon>Alteromonadales</taxon>
        <taxon>Alteromonadaceae</taxon>
        <taxon>Aliiglaciecola</taxon>
    </lineage>
</organism>
<proteinExistence type="predicted"/>
<keyword evidence="3" id="KW-1185">Reference proteome</keyword>
<reference evidence="2 3" key="1">
    <citation type="journal article" date="2017" name="Antonie Van Leeuwenhoek">
        <title>Rhizobium rhizosphaerae sp. nov., a novel species isolated from rice rhizosphere.</title>
        <authorList>
            <person name="Zhao J.J."/>
            <person name="Zhang J."/>
            <person name="Zhang R.J."/>
            <person name="Zhang C.W."/>
            <person name="Yin H.Q."/>
            <person name="Zhang X.X."/>
        </authorList>
    </citation>
    <scope>NUCLEOTIDE SEQUENCE [LARGE SCALE GENOMIC DNA]</scope>
    <source>
        <strain evidence="2 3">E3</strain>
    </source>
</reference>
<dbReference type="STRING" id="1127673.GLIP_1187"/>
<dbReference type="AlphaFoldDB" id="K6YB23"/>
<feature type="chain" id="PRO_5003897334" description="Penicillin-binding protein activator LpoB" evidence="1">
    <location>
        <begin position="23"/>
        <end position="213"/>
    </location>
</feature>
<dbReference type="PROSITE" id="PS51257">
    <property type="entry name" value="PROKAR_LIPOPROTEIN"/>
    <property type="match status" value="1"/>
</dbReference>
<accession>K6YB23</accession>
<gene>
    <name evidence="2" type="ORF">GLIP_1187</name>
</gene>
<evidence type="ECO:0000256" key="1">
    <source>
        <dbReference type="SAM" id="SignalP"/>
    </source>
</evidence>
<dbReference type="EMBL" id="BAEN01000023">
    <property type="protein sequence ID" value="GAC13828.1"/>
    <property type="molecule type" value="Genomic_DNA"/>
</dbReference>
<dbReference type="InterPro" id="IPR014094">
    <property type="entry name" value="LpoB"/>
</dbReference>
<feature type="signal peptide" evidence="1">
    <location>
        <begin position="1"/>
        <end position="22"/>
    </location>
</feature>
<dbReference type="Gene3D" id="3.40.50.10610">
    <property type="entry name" value="ABC-type transport auxiliary lipoprotein component"/>
    <property type="match status" value="1"/>
</dbReference>
<name>K6YB23_9ALTE</name>
<dbReference type="OrthoDB" id="8969905at2"/>
<comment type="caution">
    <text evidence="2">The sequence shown here is derived from an EMBL/GenBank/DDBJ whole genome shotgun (WGS) entry which is preliminary data.</text>
</comment>
<protein>
    <recommendedName>
        <fullName evidence="4">Penicillin-binding protein activator LpoB</fullName>
    </recommendedName>
</protein>